<evidence type="ECO:0000256" key="7">
    <source>
        <dbReference type="HAMAP-Rule" id="MF_00159"/>
    </source>
</evidence>
<dbReference type="GO" id="GO:0016114">
    <property type="term" value="P:terpenoid biosynthetic process"/>
    <property type="evidence" value="ECO:0007669"/>
    <property type="project" value="InterPro"/>
</dbReference>
<dbReference type="SUPFAM" id="SSF56014">
    <property type="entry name" value="Nitrite and sulphite reductase 4Fe-4S domain-like"/>
    <property type="match status" value="1"/>
</dbReference>
<keyword evidence="5 7" id="KW-0411">Iron-sulfur</keyword>
<feature type="binding site" evidence="7">
    <location>
        <position position="276"/>
    </location>
    <ligand>
        <name>[4Fe-4S] cluster</name>
        <dbReference type="ChEBI" id="CHEBI:49883"/>
    </ligand>
</feature>
<dbReference type="FunFam" id="3.20.20.20:FF:000001">
    <property type="entry name" value="4-hydroxy-3-methylbut-2-en-1-yl diphosphate synthase (flavodoxin)"/>
    <property type="match status" value="1"/>
</dbReference>
<keyword evidence="4 7" id="KW-0408">Iron</keyword>
<comment type="similarity">
    <text evidence="7">Belongs to the IspG family.</text>
</comment>
<comment type="cofactor">
    <cofactor evidence="7">
        <name>[4Fe-4S] cluster</name>
        <dbReference type="ChEBI" id="CHEBI:49883"/>
    </cofactor>
    <text evidence="7">Binds 1 [4Fe-4S] cluster.</text>
</comment>
<dbReference type="AlphaFoldDB" id="A0A1F7SL29"/>
<dbReference type="HAMAP" id="MF_00159">
    <property type="entry name" value="IspG"/>
    <property type="match status" value="1"/>
</dbReference>
<proteinExistence type="inferred from homology"/>
<evidence type="ECO:0000313" key="10">
    <source>
        <dbReference type="EMBL" id="OGL54475.1"/>
    </source>
</evidence>
<dbReference type="NCBIfam" id="TIGR00612">
    <property type="entry name" value="ispG_gcpE"/>
    <property type="match status" value="1"/>
</dbReference>
<reference evidence="10 11" key="1">
    <citation type="journal article" date="2016" name="Nat. Commun.">
        <title>Thousands of microbial genomes shed light on interconnected biogeochemical processes in an aquifer system.</title>
        <authorList>
            <person name="Anantharaman K."/>
            <person name="Brown C.T."/>
            <person name="Hug L.A."/>
            <person name="Sharon I."/>
            <person name="Castelle C.J."/>
            <person name="Probst A.J."/>
            <person name="Thomas B.C."/>
            <person name="Singh A."/>
            <person name="Wilkins M.J."/>
            <person name="Karaoz U."/>
            <person name="Brodie E.L."/>
            <person name="Williams K.H."/>
            <person name="Hubbard S.S."/>
            <person name="Banfield J.F."/>
        </authorList>
    </citation>
    <scope>NUCLEOTIDE SEQUENCE [LARGE SCALE GENOMIC DNA]</scope>
</reference>
<name>A0A1F7SL29_9BACT</name>
<dbReference type="Pfam" id="PF04551">
    <property type="entry name" value="GcpE"/>
    <property type="match status" value="1"/>
</dbReference>
<feature type="binding site" evidence="7">
    <location>
        <position position="315"/>
    </location>
    <ligand>
        <name>[4Fe-4S] cluster</name>
        <dbReference type="ChEBI" id="CHEBI:49883"/>
    </ligand>
</feature>
<feature type="domain" description="IspG C-terminal" evidence="9">
    <location>
        <begin position="270"/>
        <end position="357"/>
    </location>
</feature>
<dbReference type="Pfam" id="PF26540">
    <property type="entry name" value="GcpE_C"/>
    <property type="match status" value="1"/>
</dbReference>
<feature type="binding site" evidence="7">
    <location>
        <position position="273"/>
    </location>
    <ligand>
        <name>[4Fe-4S] cluster</name>
        <dbReference type="ChEBI" id="CHEBI:49883"/>
    </ligand>
</feature>
<keyword evidence="2 7" id="KW-0479">Metal-binding</keyword>
<dbReference type="InterPro" id="IPR004588">
    <property type="entry name" value="IspG_bac-typ"/>
</dbReference>
<dbReference type="GO" id="GO:0019288">
    <property type="term" value="P:isopentenyl diphosphate biosynthetic process, methylerythritol 4-phosphate pathway"/>
    <property type="evidence" value="ECO:0007669"/>
    <property type="project" value="UniProtKB-UniRule"/>
</dbReference>
<dbReference type="STRING" id="1817883.A3G31_09940"/>
<dbReference type="Proteomes" id="UP000178082">
    <property type="component" value="Unassembled WGS sequence"/>
</dbReference>
<keyword evidence="6 7" id="KW-0414">Isoprene biosynthesis</keyword>
<dbReference type="GO" id="GO:0046429">
    <property type="term" value="F:4-hydroxy-3-methylbut-2-en-1-yl diphosphate synthase activity (ferredoxin)"/>
    <property type="evidence" value="ECO:0007669"/>
    <property type="project" value="UniProtKB-UniRule"/>
</dbReference>
<dbReference type="Gene3D" id="3.20.20.20">
    <property type="entry name" value="Dihydropteroate synthase-like"/>
    <property type="match status" value="1"/>
</dbReference>
<dbReference type="UniPathway" id="UPA00056">
    <property type="reaction ID" value="UER00096"/>
</dbReference>
<dbReference type="PANTHER" id="PTHR30454">
    <property type="entry name" value="4-HYDROXY-3-METHYLBUT-2-EN-1-YL DIPHOSPHATE SYNTHASE"/>
    <property type="match status" value="1"/>
</dbReference>
<gene>
    <name evidence="7" type="primary">ispG</name>
    <name evidence="10" type="ORF">A3G31_09940</name>
</gene>
<dbReference type="PANTHER" id="PTHR30454:SF0">
    <property type="entry name" value="4-HYDROXY-3-METHYLBUT-2-EN-1-YL DIPHOSPHATE SYNTHASE (FERREDOXIN), CHLOROPLASTIC"/>
    <property type="match status" value="1"/>
</dbReference>
<keyword evidence="3 7" id="KW-0560">Oxidoreductase</keyword>
<comment type="catalytic activity">
    <reaction evidence="7">
        <text>(2E)-4-hydroxy-3-methylbut-2-enyl diphosphate + oxidized [flavodoxin] + H2O + 2 H(+) = 2-C-methyl-D-erythritol 2,4-cyclic diphosphate + reduced [flavodoxin]</text>
        <dbReference type="Rhea" id="RHEA:43604"/>
        <dbReference type="Rhea" id="RHEA-COMP:10622"/>
        <dbReference type="Rhea" id="RHEA-COMP:10623"/>
        <dbReference type="ChEBI" id="CHEBI:15377"/>
        <dbReference type="ChEBI" id="CHEBI:15378"/>
        <dbReference type="ChEBI" id="CHEBI:57618"/>
        <dbReference type="ChEBI" id="CHEBI:58210"/>
        <dbReference type="ChEBI" id="CHEBI:58483"/>
        <dbReference type="ChEBI" id="CHEBI:128753"/>
        <dbReference type="EC" id="1.17.7.3"/>
    </reaction>
</comment>
<dbReference type="InterPro" id="IPR016425">
    <property type="entry name" value="IspG_bac"/>
</dbReference>
<accession>A0A1F7SL29</accession>
<dbReference type="GO" id="GO:0005506">
    <property type="term" value="F:iron ion binding"/>
    <property type="evidence" value="ECO:0007669"/>
    <property type="project" value="InterPro"/>
</dbReference>
<dbReference type="EMBL" id="MGDI01000011">
    <property type="protein sequence ID" value="OGL54475.1"/>
    <property type="molecule type" value="Genomic_DNA"/>
</dbReference>
<evidence type="ECO:0000256" key="3">
    <source>
        <dbReference type="ARBA" id="ARBA00023002"/>
    </source>
</evidence>
<dbReference type="Gene3D" id="3.30.413.10">
    <property type="entry name" value="Sulfite Reductase Hemoprotein, domain 1"/>
    <property type="match status" value="1"/>
</dbReference>
<comment type="pathway">
    <text evidence="7">Isoprenoid biosynthesis; isopentenyl diphosphate biosynthesis via DXP pathway; isopentenyl diphosphate from 1-deoxy-D-xylulose 5-phosphate: step 5/6.</text>
</comment>
<dbReference type="InterPro" id="IPR045854">
    <property type="entry name" value="NO2/SO3_Rdtase_4Fe4S_sf"/>
</dbReference>
<dbReference type="FunFam" id="3.30.413.10:FF:000005">
    <property type="entry name" value="4-hydroxy-3-methylbut-2-en-1-yl diphosphate synthase (flavodoxin)"/>
    <property type="match status" value="1"/>
</dbReference>
<dbReference type="InterPro" id="IPR058579">
    <property type="entry name" value="IspG_C"/>
</dbReference>
<dbReference type="InterPro" id="IPR036849">
    <property type="entry name" value="Enolase-like_C_sf"/>
</dbReference>
<evidence type="ECO:0000256" key="4">
    <source>
        <dbReference type="ARBA" id="ARBA00023004"/>
    </source>
</evidence>
<evidence type="ECO:0000256" key="6">
    <source>
        <dbReference type="ARBA" id="ARBA00023229"/>
    </source>
</evidence>
<comment type="caution">
    <text evidence="10">The sequence shown here is derived from an EMBL/GenBank/DDBJ whole genome shotgun (WGS) entry which is preliminary data.</text>
</comment>
<keyword evidence="1 7" id="KW-0004">4Fe-4S</keyword>
<comment type="function">
    <text evidence="7">Converts 2C-methyl-D-erythritol 2,4-cyclodiphosphate (ME-2,4cPP) into 1-hydroxy-2-methyl-2-(E)-butenyl 4-diphosphate.</text>
</comment>
<evidence type="ECO:0000313" key="11">
    <source>
        <dbReference type="Proteomes" id="UP000178082"/>
    </source>
</evidence>
<dbReference type="InterPro" id="IPR011005">
    <property type="entry name" value="Dihydropteroate_synth-like_sf"/>
</dbReference>
<evidence type="ECO:0000259" key="8">
    <source>
        <dbReference type="Pfam" id="PF04551"/>
    </source>
</evidence>
<evidence type="ECO:0000256" key="5">
    <source>
        <dbReference type="ARBA" id="ARBA00023014"/>
    </source>
</evidence>
<dbReference type="EC" id="1.17.7.3" evidence="7"/>
<dbReference type="InterPro" id="IPR058578">
    <property type="entry name" value="IspG_TIM"/>
</dbReference>
<dbReference type="PIRSF" id="PIRSF004640">
    <property type="entry name" value="IspG"/>
    <property type="match status" value="1"/>
</dbReference>
<evidence type="ECO:0000256" key="2">
    <source>
        <dbReference type="ARBA" id="ARBA00022723"/>
    </source>
</evidence>
<dbReference type="GO" id="GO:0141197">
    <property type="term" value="F:4-hydroxy-3-methylbut-2-enyl-diphosphate synthase activity (flavodoxin)"/>
    <property type="evidence" value="ECO:0007669"/>
    <property type="project" value="UniProtKB-EC"/>
</dbReference>
<dbReference type="GO" id="GO:0051539">
    <property type="term" value="F:4 iron, 4 sulfur cluster binding"/>
    <property type="evidence" value="ECO:0007669"/>
    <property type="project" value="UniProtKB-UniRule"/>
</dbReference>
<evidence type="ECO:0000259" key="9">
    <source>
        <dbReference type="Pfam" id="PF26540"/>
    </source>
</evidence>
<evidence type="ECO:0000256" key="1">
    <source>
        <dbReference type="ARBA" id="ARBA00022485"/>
    </source>
</evidence>
<protein>
    <recommendedName>
        <fullName evidence="7">4-hydroxy-3-methylbut-2-en-1-yl diphosphate synthase (flavodoxin)</fullName>
        <ecNumber evidence="7">1.17.7.3</ecNumber>
    </recommendedName>
    <alternativeName>
        <fullName evidence="7">1-hydroxy-2-methyl-2-(E)-butenyl 4-diphosphate synthase</fullName>
    </alternativeName>
</protein>
<feature type="domain" description="IspG TIM-barrel" evidence="8">
    <location>
        <begin position="6"/>
        <end position="254"/>
    </location>
</feature>
<organism evidence="10 11">
    <name type="scientific">Candidatus Schekmanbacteria bacterium RIFCSPLOWO2_12_FULL_38_15</name>
    <dbReference type="NCBI Taxonomy" id="1817883"/>
    <lineage>
        <taxon>Bacteria</taxon>
        <taxon>Candidatus Schekmaniibacteriota</taxon>
    </lineage>
</organism>
<sequence>MVCRKTRQISVGNVKVGGDAPVSVQSMTKTDTCDVKATVAQIKKLEKVRCEIVRVAVKDKEAAGCLRDIKSQISIPLIADIHFDCNLALESIEQGVDGIRINPGNIGGKEKVREIIRASRGKGISIRVGVNSGSIEKKILEKYGKPSAEAMVESAIRNLEIFEEENFYDIKVSLKASDVLKTIDAYRLFVKEADKLSSGKKAGYPLHLGVTEAGIVFTGVIKSSIGIGVLLNEGIGDTIRVSLTGDPVDEVRAGYAILRSLELREGGLDLISCPTCGRCQIDVEKIAEEVEKKLSHIKAPIRVAVMGCVVNGPGEARDAHVGIAGGTGEGLLFKEGKIIKKVSEKDLVDAIVDEVEKLAGERKHG</sequence>
<feature type="binding site" evidence="7">
    <location>
        <position position="308"/>
    </location>
    <ligand>
        <name>[4Fe-4S] cluster</name>
        <dbReference type="ChEBI" id="CHEBI:49883"/>
    </ligand>
</feature>
<dbReference type="SUPFAM" id="SSF51604">
    <property type="entry name" value="Enolase C-terminal domain-like"/>
    <property type="match status" value="1"/>
</dbReference>
<dbReference type="NCBIfam" id="NF001540">
    <property type="entry name" value="PRK00366.1"/>
    <property type="match status" value="1"/>
</dbReference>